<accession>A0ABU4BCI4</accession>
<dbReference type="SUPFAM" id="SSF140931">
    <property type="entry name" value="Fic-like"/>
    <property type="match status" value="1"/>
</dbReference>
<comment type="catalytic activity">
    <reaction evidence="7">
        <text>L-tyrosyl-[protein] + ATP = O-(5'-adenylyl)-L-tyrosyl-[protein] + diphosphate</text>
        <dbReference type="Rhea" id="RHEA:54288"/>
        <dbReference type="Rhea" id="RHEA-COMP:10136"/>
        <dbReference type="Rhea" id="RHEA-COMP:13846"/>
        <dbReference type="ChEBI" id="CHEBI:30616"/>
        <dbReference type="ChEBI" id="CHEBI:33019"/>
        <dbReference type="ChEBI" id="CHEBI:46858"/>
        <dbReference type="ChEBI" id="CHEBI:83624"/>
        <dbReference type="EC" id="2.7.7.108"/>
    </reaction>
</comment>
<keyword evidence="3" id="KW-0547">Nucleotide-binding</keyword>
<evidence type="ECO:0000313" key="9">
    <source>
        <dbReference type="EMBL" id="MDV6261920.1"/>
    </source>
</evidence>
<evidence type="ECO:0000256" key="7">
    <source>
        <dbReference type="ARBA" id="ARBA00048696"/>
    </source>
</evidence>
<keyword evidence="4" id="KW-0067">ATP-binding</keyword>
<dbReference type="Proteomes" id="UP001185755">
    <property type="component" value="Unassembled WGS sequence"/>
</dbReference>
<evidence type="ECO:0000313" key="10">
    <source>
        <dbReference type="Proteomes" id="UP001185755"/>
    </source>
</evidence>
<reference evidence="9 10" key="1">
    <citation type="submission" date="2023-10" db="EMBL/GenBank/DDBJ databases">
        <title>Development of a sustainable strategy for remediation of hydrocarbon-contaminated territories based on the waste exchange concept.</title>
        <authorList>
            <person name="Krivoruchko A."/>
        </authorList>
    </citation>
    <scope>NUCLEOTIDE SEQUENCE [LARGE SCALE GENOMIC DNA]</scope>
    <source>
        <strain evidence="9 10">IEGM 1323</strain>
    </source>
</reference>
<evidence type="ECO:0000256" key="2">
    <source>
        <dbReference type="ARBA" id="ARBA00022695"/>
    </source>
</evidence>
<dbReference type="InterPro" id="IPR003812">
    <property type="entry name" value="Fido"/>
</dbReference>
<keyword evidence="1" id="KW-0808">Transferase</keyword>
<feature type="domain" description="Fido" evidence="8">
    <location>
        <begin position="65"/>
        <end position="203"/>
    </location>
</feature>
<name>A0ABU4BCI4_9NOCA</name>
<comment type="caution">
    <text evidence="9">The sequence shown here is derived from an EMBL/GenBank/DDBJ whole genome shotgun (WGS) entry which is preliminary data.</text>
</comment>
<gene>
    <name evidence="9" type="ORF">R3P96_11245</name>
</gene>
<dbReference type="PANTHER" id="PTHR39560">
    <property type="entry name" value="PROTEIN ADENYLYLTRANSFERASE FIC-RELATED"/>
    <property type="match status" value="1"/>
</dbReference>
<evidence type="ECO:0000256" key="6">
    <source>
        <dbReference type="ARBA" id="ARBA00047939"/>
    </source>
</evidence>
<evidence type="ECO:0000256" key="1">
    <source>
        <dbReference type="ARBA" id="ARBA00022679"/>
    </source>
</evidence>
<dbReference type="InterPro" id="IPR036597">
    <property type="entry name" value="Fido-like_dom_sf"/>
</dbReference>
<keyword evidence="10" id="KW-1185">Reference proteome</keyword>
<dbReference type="EMBL" id="JAWLJX010000003">
    <property type="protein sequence ID" value="MDV6261920.1"/>
    <property type="molecule type" value="Genomic_DNA"/>
</dbReference>
<evidence type="ECO:0000259" key="8">
    <source>
        <dbReference type="PROSITE" id="PS51459"/>
    </source>
</evidence>
<protein>
    <recommendedName>
        <fullName evidence="5">protein adenylyltransferase</fullName>
        <ecNumber evidence="5">2.7.7.108</ecNumber>
    </recommendedName>
</protein>
<sequence length="218" mass="24673">MDDALPWDTGDYDLNWVGYFIPGSSVLRNRVGATTREALAAAENDLVEVRVAELRDNPSAMMRTYDLAHLQALHWHLFQDVYLWAGELRTVGIEKEDESFMTPGDIGRPIDYIAGQIAETEQLRSISNADLPGRLADMYDFINFAHPFREGNGRTQREFFDQLLSESGRGLAWDAIALTELHRACHLARAEQNLEPLRTMFAKIVDDDPAYHFGPDTS</sequence>
<dbReference type="PANTHER" id="PTHR39560:SF1">
    <property type="entry name" value="PROTEIN ADENYLYLTRANSFERASE FIC-RELATED"/>
    <property type="match status" value="1"/>
</dbReference>
<organism evidence="9 10">
    <name type="scientific">Rhodococcoides yunnanense</name>
    <dbReference type="NCBI Taxonomy" id="278209"/>
    <lineage>
        <taxon>Bacteria</taxon>
        <taxon>Bacillati</taxon>
        <taxon>Actinomycetota</taxon>
        <taxon>Actinomycetes</taxon>
        <taxon>Mycobacteriales</taxon>
        <taxon>Nocardiaceae</taxon>
        <taxon>Rhodococcoides</taxon>
    </lineage>
</organism>
<dbReference type="Pfam" id="PF02661">
    <property type="entry name" value="Fic"/>
    <property type="match status" value="1"/>
</dbReference>
<evidence type="ECO:0000256" key="3">
    <source>
        <dbReference type="ARBA" id="ARBA00022741"/>
    </source>
</evidence>
<dbReference type="RefSeq" id="WP_317564430.1">
    <property type="nucleotide sequence ID" value="NZ_JAWLJX010000003.1"/>
</dbReference>
<proteinExistence type="predicted"/>
<evidence type="ECO:0000256" key="5">
    <source>
        <dbReference type="ARBA" id="ARBA00034531"/>
    </source>
</evidence>
<keyword evidence="2" id="KW-0548">Nucleotidyltransferase</keyword>
<dbReference type="PROSITE" id="PS51459">
    <property type="entry name" value="FIDO"/>
    <property type="match status" value="1"/>
</dbReference>
<comment type="catalytic activity">
    <reaction evidence="6">
        <text>L-threonyl-[protein] + ATP = 3-O-(5'-adenylyl)-L-threonyl-[protein] + diphosphate</text>
        <dbReference type="Rhea" id="RHEA:54292"/>
        <dbReference type="Rhea" id="RHEA-COMP:11060"/>
        <dbReference type="Rhea" id="RHEA-COMP:13847"/>
        <dbReference type="ChEBI" id="CHEBI:30013"/>
        <dbReference type="ChEBI" id="CHEBI:30616"/>
        <dbReference type="ChEBI" id="CHEBI:33019"/>
        <dbReference type="ChEBI" id="CHEBI:138113"/>
        <dbReference type="EC" id="2.7.7.108"/>
    </reaction>
</comment>
<evidence type="ECO:0000256" key="4">
    <source>
        <dbReference type="ARBA" id="ARBA00022840"/>
    </source>
</evidence>
<dbReference type="EC" id="2.7.7.108" evidence="5"/>
<dbReference type="Gene3D" id="1.10.3290.10">
    <property type="entry name" value="Fido-like domain"/>
    <property type="match status" value="1"/>
</dbReference>